<reference evidence="1 2" key="1">
    <citation type="submission" date="2007-11" db="EMBL/GenBank/DDBJ databases">
        <title>Draft genome sequence of Bacteroides stercoris(ATCC 43183).</title>
        <authorList>
            <person name="Sudarsanam P."/>
            <person name="Ley R."/>
            <person name="Guruge J."/>
            <person name="Turnbaugh P.J."/>
            <person name="Mahowald M."/>
            <person name="Liep D."/>
            <person name="Gordon J."/>
        </authorList>
    </citation>
    <scope>NUCLEOTIDE SEQUENCE [LARGE SCALE GENOMIC DNA]</scope>
    <source>
        <strain evidence="1 2">ATCC 43183</strain>
    </source>
</reference>
<gene>
    <name evidence="1" type="ORF">BACSTE_03530</name>
</gene>
<organism evidence="1 2">
    <name type="scientific">Bacteroides stercoris ATCC 43183</name>
    <dbReference type="NCBI Taxonomy" id="449673"/>
    <lineage>
        <taxon>Bacteria</taxon>
        <taxon>Pseudomonadati</taxon>
        <taxon>Bacteroidota</taxon>
        <taxon>Bacteroidia</taxon>
        <taxon>Bacteroidales</taxon>
        <taxon>Bacteroidaceae</taxon>
        <taxon>Bacteroides</taxon>
    </lineage>
</organism>
<name>B0NVJ9_BACSE</name>
<proteinExistence type="predicted"/>
<comment type="caution">
    <text evidence="1">The sequence shown here is derived from an EMBL/GenBank/DDBJ whole genome shotgun (WGS) entry which is preliminary data.</text>
</comment>
<evidence type="ECO:0000313" key="2">
    <source>
        <dbReference type="Proteomes" id="UP000004713"/>
    </source>
</evidence>
<dbReference type="AlphaFoldDB" id="B0NVJ9"/>
<protein>
    <submittedName>
        <fullName evidence="1">Uncharacterized protein</fullName>
    </submittedName>
</protein>
<dbReference type="HOGENOM" id="CLU_3266010_0_0_10"/>
<dbReference type="Proteomes" id="UP000004713">
    <property type="component" value="Unassembled WGS sequence"/>
</dbReference>
<evidence type="ECO:0000313" key="1">
    <source>
        <dbReference type="EMBL" id="EDS13351.1"/>
    </source>
</evidence>
<sequence>MRIPFQNEVDIFRSRKERGGEKMRDLKEAVTNEFISNVSVK</sequence>
<accession>B0NVJ9</accession>
<dbReference type="EMBL" id="ABFZ02000023">
    <property type="protein sequence ID" value="EDS13351.1"/>
    <property type="molecule type" value="Genomic_DNA"/>
</dbReference>
<reference evidence="1 2" key="2">
    <citation type="submission" date="2007-11" db="EMBL/GenBank/DDBJ databases">
        <authorList>
            <person name="Fulton L."/>
            <person name="Clifton S."/>
            <person name="Fulton B."/>
            <person name="Xu J."/>
            <person name="Minx P."/>
            <person name="Pepin K.H."/>
            <person name="Johnson M."/>
            <person name="Thiruvilangam P."/>
            <person name="Bhonagiri V."/>
            <person name="Nash W.E."/>
            <person name="Mardis E.R."/>
            <person name="Wilson R.K."/>
        </authorList>
    </citation>
    <scope>NUCLEOTIDE SEQUENCE [LARGE SCALE GENOMIC DNA]</scope>
    <source>
        <strain evidence="1 2">ATCC 43183</strain>
    </source>
</reference>